<dbReference type="CDD" id="cd00637">
    <property type="entry name" value="7tm_classA_rhodopsin-like"/>
    <property type="match status" value="2"/>
</dbReference>
<keyword evidence="6" id="KW-0675">Receptor</keyword>
<keyword evidence="2 8" id="KW-0812">Transmembrane</keyword>
<comment type="caution">
    <text evidence="9">The sequence shown here is derived from an EMBL/GenBank/DDBJ whole genome shotgun (WGS) entry which is preliminary data.</text>
</comment>
<protein>
    <recommendedName>
        <fullName evidence="11">G-protein coupled receptors family 1 profile domain-containing protein</fullName>
    </recommendedName>
</protein>
<feature type="transmembrane region" description="Helical" evidence="8">
    <location>
        <begin position="24"/>
        <end position="47"/>
    </location>
</feature>
<dbReference type="GO" id="GO:0016020">
    <property type="term" value="C:membrane"/>
    <property type="evidence" value="ECO:0007669"/>
    <property type="project" value="UniProtKB-SubCell"/>
</dbReference>
<feature type="region of interest" description="Disordered" evidence="7">
    <location>
        <begin position="203"/>
        <end position="260"/>
    </location>
</feature>
<evidence type="ECO:0000256" key="4">
    <source>
        <dbReference type="ARBA" id="ARBA00023040"/>
    </source>
</evidence>
<evidence type="ECO:0000256" key="2">
    <source>
        <dbReference type="ARBA" id="ARBA00022692"/>
    </source>
</evidence>
<evidence type="ECO:0000313" key="10">
    <source>
        <dbReference type="Proteomes" id="UP000193411"/>
    </source>
</evidence>
<keyword evidence="4" id="KW-0297">G-protein coupled receptor</keyword>
<dbReference type="SUPFAM" id="SSF81321">
    <property type="entry name" value="Family A G protein-coupled receptor-like"/>
    <property type="match status" value="1"/>
</dbReference>
<dbReference type="Proteomes" id="UP000193411">
    <property type="component" value="Unassembled WGS sequence"/>
</dbReference>
<dbReference type="STRING" id="765915.A0A1Y2HGH4"/>
<evidence type="ECO:0000256" key="6">
    <source>
        <dbReference type="ARBA" id="ARBA00023170"/>
    </source>
</evidence>
<keyword evidence="4" id="KW-0807">Transducer</keyword>
<proteinExistence type="predicted"/>
<feature type="region of interest" description="Disordered" evidence="7">
    <location>
        <begin position="501"/>
        <end position="539"/>
    </location>
</feature>
<comment type="subcellular location">
    <subcellularLocation>
        <location evidence="1">Membrane</location>
        <topology evidence="1">Multi-pass membrane protein</topology>
    </subcellularLocation>
</comment>
<dbReference type="InterPro" id="IPR000276">
    <property type="entry name" value="GPCR_Rhodpsn"/>
</dbReference>
<feature type="transmembrane region" description="Helical" evidence="8">
    <location>
        <begin position="115"/>
        <end position="137"/>
    </location>
</feature>
<feature type="compositionally biased region" description="Low complexity" evidence="7">
    <location>
        <begin position="330"/>
        <end position="357"/>
    </location>
</feature>
<dbReference type="Gene3D" id="1.20.1070.10">
    <property type="entry name" value="Rhodopsin 7-helix transmembrane proteins"/>
    <property type="match status" value="2"/>
</dbReference>
<feature type="transmembrane region" description="Helical" evidence="8">
    <location>
        <begin position="428"/>
        <end position="450"/>
    </location>
</feature>
<dbReference type="OrthoDB" id="2099933at2759"/>
<sequence>MSVLNPEWKVTNDAPNYEKPINPILSGIILTINTCSVLACIFIMVLFKRERALRTVPNYFVLNLTIADMLTSVTHGPLTLFATSQAGTSLMSLALISFERFMSTYKERPLQQHHVNYMVGGVWLENGVIAAIPYMLGQQYMPEPSNVFCMSLWTTTVPAWTLFAIITQLHLGSAFGVIVMSYYKIYNKVISIKAQLKGVKHKNQQMSSAPTAASVKDVKSLPGRPTNASTSSTGGASASTPSPGASMNTSTLASSGASTSPLVSASTAANASSSVATPPGHYGLERAQIRRPSWWLNMFGRASTASMLPGMPSGVDGQQAHAQDAPVEESSMVVRAVRSRSSSSASSPSTSNADASSHAAAPGVDQSAINALADANSSTNTRTNHSDGLNRTRKTSSLMHSLKQMRRRKSSAESNRNKLEQVLFRKSVIISCVFTMNWMPYIAVVMWQFITGYHLPPWYHTFAALGIYTNSFTNPVICLLLDTRWVKAAKDMLGIKGPEAVAQAESGKGAGVGGSASKAGRMRVPNDGPPSRRPVNRDM</sequence>
<feature type="region of interest" description="Disordered" evidence="7">
    <location>
        <begin position="375"/>
        <end position="415"/>
    </location>
</feature>
<organism evidence="9 10">
    <name type="scientific">Catenaria anguillulae PL171</name>
    <dbReference type="NCBI Taxonomy" id="765915"/>
    <lineage>
        <taxon>Eukaryota</taxon>
        <taxon>Fungi</taxon>
        <taxon>Fungi incertae sedis</taxon>
        <taxon>Blastocladiomycota</taxon>
        <taxon>Blastocladiomycetes</taxon>
        <taxon>Blastocladiales</taxon>
        <taxon>Catenariaceae</taxon>
        <taxon>Catenaria</taxon>
    </lineage>
</organism>
<feature type="transmembrane region" description="Helical" evidence="8">
    <location>
        <begin position="462"/>
        <end position="481"/>
    </location>
</feature>
<evidence type="ECO:0000256" key="7">
    <source>
        <dbReference type="SAM" id="MobiDB-lite"/>
    </source>
</evidence>
<name>A0A1Y2HGH4_9FUNG</name>
<feature type="transmembrane region" description="Helical" evidence="8">
    <location>
        <begin position="157"/>
        <end position="183"/>
    </location>
</feature>
<keyword evidence="10" id="KW-1185">Reference proteome</keyword>
<evidence type="ECO:0000256" key="1">
    <source>
        <dbReference type="ARBA" id="ARBA00004141"/>
    </source>
</evidence>
<dbReference type="AlphaFoldDB" id="A0A1Y2HGH4"/>
<dbReference type="PRINTS" id="PR00237">
    <property type="entry name" value="GPCRRHODOPSN"/>
</dbReference>
<accession>A0A1Y2HGH4</accession>
<feature type="non-terminal residue" evidence="9">
    <location>
        <position position="539"/>
    </location>
</feature>
<dbReference type="EMBL" id="MCFL01000040">
    <property type="protein sequence ID" value="ORZ32981.1"/>
    <property type="molecule type" value="Genomic_DNA"/>
</dbReference>
<reference evidence="9 10" key="1">
    <citation type="submission" date="2016-07" db="EMBL/GenBank/DDBJ databases">
        <title>Pervasive Adenine N6-methylation of Active Genes in Fungi.</title>
        <authorList>
            <consortium name="DOE Joint Genome Institute"/>
            <person name="Mondo S.J."/>
            <person name="Dannebaum R.O."/>
            <person name="Kuo R.C."/>
            <person name="Labutti K."/>
            <person name="Haridas S."/>
            <person name="Kuo A."/>
            <person name="Salamov A."/>
            <person name="Ahrendt S.R."/>
            <person name="Lipzen A."/>
            <person name="Sullivan W."/>
            <person name="Andreopoulos W.B."/>
            <person name="Clum A."/>
            <person name="Lindquist E."/>
            <person name="Daum C."/>
            <person name="Ramamoorthy G.K."/>
            <person name="Gryganskyi A."/>
            <person name="Culley D."/>
            <person name="Magnuson J.K."/>
            <person name="James T.Y."/>
            <person name="O'Malley M.A."/>
            <person name="Stajich J.E."/>
            <person name="Spatafora J.W."/>
            <person name="Visel A."/>
            <person name="Grigoriev I.V."/>
        </authorList>
    </citation>
    <scope>NUCLEOTIDE SEQUENCE [LARGE SCALE GENOMIC DNA]</scope>
    <source>
        <strain evidence="9 10">PL171</strain>
    </source>
</reference>
<dbReference type="Pfam" id="PF00001">
    <property type="entry name" value="7tm_1"/>
    <property type="match status" value="1"/>
</dbReference>
<evidence type="ECO:0000256" key="3">
    <source>
        <dbReference type="ARBA" id="ARBA00022989"/>
    </source>
</evidence>
<keyword evidence="5 8" id="KW-0472">Membrane</keyword>
<evidence type="ECO:0000256" key="5">
    <source>
        <dbReference type="ARBA" id="ARBA00023136"/>
    </source>
</evidence>
<dbReference type="PANTHER" id="PTHR24240">
    <property type="entry name" value="OPSIN"/>
    <property type="match status" value="1"/>
</dbReference>
<dbReference type="GO" id="GO:0004930">
    <property type="term" value="F:G protein-coupled receptor activity"/>
    <property type="evidence" value="ECO:0007669"/>
    <property type="project" value="UniProtKB-KW"/>
</dbReference>
<evidence type="ECO:0000313" key="9">
    <source>
        <dbReference type="EMBL" id="ORZ32981.1"/>
    </source>
</evidence>
<feature type="compositionally biased region" description="Low complexity" evidence="7">
    <location>
        <begin position="225"/>
        <end position="260"/>
    </location>
</feature>
<gene>
    <name evidence="9" type="ORF">BCR44DRAFT_90252</name>
</gene>
<evidence type="ECO:0000256" key="8">
    <source>
        <dbReference type="SAM" id="Phobius"/>
    </source>
</evidence>
<keyword evidence="3 8" id="KW-1133">Transmembrane helix</keyword>
<evidence type="ECO:0008006" key="11">
    <source>
        <dbReference type="Google" id="ProtNLM"/>
    </source>
</evidence>
<feature type="region of interest" description="Disordered" evidence="7">
    <location>
        <begin position="309"/>
        <end position="362"/>
    </location>
</feature>
<dbReference type="InterPro" id="IPR050125">
    <property type="entry name" value="GPCR_opsins"/>
</dbReference>